<comment type="caution">
    <text evidence="8">The sequence shown here is derived from an EMBL/GenBank/DDBJ whole genome shotgun (WGS) entry which is preliminary data.</text>
</comment>
<dbReference type="Gene3D" id="2.115.10.20">
    <property type="entry name" value="Glycosyl hydrolase domain, family 43"/>
    <property type="match status" value="1"/>
</dbReference>
<evidence type="ECO:0000313" key="8">
    <source>
        <dbReference type="EMBL" id="CAD7695907.1"/>
    </source>
</evidence>
<keyword evidence="9" id="KW-1185">Reference proteome</keyword>
<comment type="similarity">
    <text evidence="1 5">Belongs to the glycosyl hydrolase 32 family.</text>
</comment>
<organism evidence="8 9">
    <name type="scientific">Ostreobium quekettii</name>
    <dbReference type="NCBI Taxonomy" id="121088"/>
    <lineage>
        <taxon>Eukaryota</taxon>
        <taxon>Viridiplantae</taxon>
        <taxon>Chlorophyta</taxon>
        <taxon>core chlorophytes</taxon>
        <taxon>Ulvophyceae</taxon>
        <taxon>TCBD clade</taxon>
        <taxon>Bryopsidales</taxon>
        <taxon>Ostreobineae</taxon>
        <taxon>Ostreobiaceae</taxon>
        <taxon>Ostreobium</taxon>
    </lineage>
</organism>
<evidence type="ECO:0000259" key="6">
    <source>
        <dbReference type="Pfam" id="PF00251"/>
    </source>
</evidence>
<evidence type="ECO:0000313" key="9">
    <source>
        <dbReference type="Proteomes" id="UP000708148"/>
    </source>
</evidence>
<evidence type="ECO:0000256" key="1">
    <source>
        <dbReference type="ARBA" id="ARBA00009902"/>
    </source>
</evidence>
<keyword evidence="3 5" id="KW-0378">Hydrolase</keyword>
<dbReference type="InterPro" id="IPR013148">
    <property type="entry name" value="Glyco_hydro_32_N"/>
</dbReference>
<dbReference type="EMBL" id="CAJHUC010000405">
    <property type="protein sequence ID" value="CAD7695907.1"/>
    <property type="molecule type" value="Genomic_DNA"/>
</dbReference>
<dbReference type="PROSITE" id="PS00609">
    <property type="entry name" value="GLYCOSYL_HYDROL_F32"/>
    <property type="match status" value="1"/>
</dbReference>
<dbReference type="InterPro" id="IPR051214">
    <property type="entry name" value="GH32_Enzymes"/>
</dbReference>
<reference evidence="8" key="1">
    <citation type="submission" date="2020-12" db="EMBL/GenBank/DDBJ databases">
        <authorList>
            <person name="Iha C."/>
        </authorList>
    </citation>
    <scope>NUCLEOTIDE SEQUENCE</scope>
</reference>
<dbReference type="SUPFAM" id="SSF75005">
    <property type="entry name" value="Arabinanase/levansucrase/invertase"/>
    <property type="match status" value="1"/>
</dbReference>
<evidence type="ECO:0000256" key="2">
    <source>
        <dbReference type="ARBA" id="ARBA00012758"/>
    </source>
</evidence>
<dbReference type="Proteomes" id="UP000708148">
    <property type="component" value="Unassembled WGS sequence"/>
</dbReference>
<dbReference type="GO" id="GO:0004564">
    <property type="term" value="F:beta-fructofuranosidase activity"/>
    <property type="evidence" value="ECO:0007669"/>
    <property type="project" value="UniProtKB-EC"/>
</dbReference>
<dbReference type="GO" id="GO:0005975">
    <property type="term" value="P:carbohydrate metabolic process"/>
    <property type="evidence" value="ECO:0007669"/>
    <property type="project" value="InterPro"/>
</dbReference>
<dbReference type="Pfam" id="PF08244">
    <property type="entry name" value="Glyco_hydro_32C"/>
    <property type="match status" value="1"/>
</dbReference>
<dbReference type="OrthoDB" id="202537at2759"/>
<dbReference type="Pfam" id="PF00251">
    <property type="entry name" value="Glyco_hydro_32N"/>
    <property type="match status" value="1"/>
</dbReference>
<dbReference type="SUPFAM" id="SSF49899">
    <property type="entry name" value="Concanavalin A-like lectins/glucanases"/>
    <property type="match status" value="1"/>
</dbReference>
<gene>
    <name evidence="8" type="ORF">OSTQU699_LOCUS1268</name>
</gene>
<dbReference type="InterPro" id="IPR018053">
    <property type="entry name" value="Glyco_hydro_32_AS"/>
</dbReference>
<dbReference type="EC" id="3.2.1.26" evidence="2"/>
<accession>A0A8S1ILR8</accession>
<dbReference type="InterPro" id="IPR013320">
    <property type="entry name" value="ConA-like_dom_sf"/>
</dbReference>
<feature type="domain" description="Glycosyl hydrolase family 32 C-terminal" evidence="7">
    <location>
        <begin position="423"/>
        <end position="577"/>
    </location>
</feature>
<dbReference type="InterPro" id="IPR013189">
    <property type="entry name" value="Glyco_hydro_32_C"/>
</dbReference>
<feature type="domain" description="Glycosyl hydrolase family 32 N-terminal" evidence="6">
    <location>
        <begin position="35"/>
        <end position="418"/>
    </location>
</feature>
<dbReference type="Gene3D" id="2.60.120.560">
    <property type="entry name" value="Exo-inulinase, domain 1"/>
    <property type="match status" value="1"/>
</dbReference>
<dbReference type="PANTHER" id="PTHR43101:SF1">
    <property type="entry name" value="BETA-FRUCTOSIDASE"/>
    <property type="match status" value="1"/>
</dbReference>
<dbReference type="InterPro" id="IPR023296">
    <property type="entry name" value="Glyco_hydro_beta-prop_sf"/>
</dbReference>
<evidence type="ECO:0000259" key="7">
    <source>
        <dbReference type="Pfam" id="PF08244"/>
    </source>
</evidence>
<proteinExistence type="inferred from homology"/>
<dbReference type="CDD" id="cd08996">
    <property type="entry name" value="GH32_FFase"/>
    <property type="match status" value="1"/>
</dbReference>
<name>A0A8S1ILR8_9CHLO</name>
<sequence>MDGVAAAVPFAGGGASGKDTLGEGPCWGTDRPCFHVMPRLGWMNDPNGPFYHEGRYHIFYQQVTSGTSWDFGIVWGHAVSTDLVHWEHLPPALSPTPGSPDADGCFSGCCAVDHLTGLPTILYTGVRLRSNVAPGPMPPPEADLNLEFIESQCAAVAEVGDNKLISWRKLAHPFIPLPPAHMPLTGWRDPFIFEKGGPGKEWTMLIGSGIKGAGGAVMVYKSMALTAGWRYTGMLCIGDEQETGCMWECPLLVKLSSTTNAKQGQHGRSSHPHSLTGTGQPSWMHWDWDDMFPEDHNLEPKESPMASCSGRGGCSQEGCQYFFCVSPDAPTNPVLYWLGDYVGGRFLMEGAKGPYRLDLGNILYAPNIMEDVQGRCILWGWLQERPRMDTHSYTPDYAGCLGVPRVLTVVDGKLIQEPIPEIAQLRRGVCWHEMHVHIFPDEPNPLKYLGGGALDIEIELERGESVAAGLLLQSWLPDGAGTAVILVNWDCGTLEVIQRPSGFGSFDLFGDSDRVGGAIDIKPGEPLELRILIDHSCVEVFCGGGEVLSTRVYRGIPPIGADAGIDFVAYGGFARLARVMAFEMNPIWKSDIQPPIDRDGDWINEDQYGKA</sequence>
<evidence type="ECO:0000256" key="4">
    <source>
        <dbReference type="ARBA" id="ARBA00023295"/>
    </source>
</evidence>
<dbReference type="SMART" id="SM00640">
    <property type="entry name" value="Glyco_32"/>
    <property type="match status" value="1"/>
</dbReference>
<dbReference type="PANTHER" id="PTHR43101">
    <property type="entry name" value="BETA-FRUCTOSIDASE"/>
    <property type="match status" value="1"/>
</dbReference>
<protein>
    <recommendedName>
        <fullName evidence="2">beta-fructofuranosidase</fullName>
        <ecNumber evidence="2">3.2.1.26</ecNumber>
    </recommendedName>
</protein>
<evidence type="ECO:0000256" key="5">
    <source>
        <dbReference type="RuleBase" id="RU362110"/>
    </source>
</evidence>
<dbReference type="InterPro" id="IPR001362">
    <property type="entry name" value="Glyco_hydro_32"/>
</dbReference>
<keyword evidence="4 5" id="KW-0326">Glycosidase</keyword>
<evidence type="ECO:0000256" key="3">
    <source>
        <dbReference type="ARBA" id="ARBA00022801"/>
    </source>
</evidence>
<dbReference type="AlphaFoldDB" id="A0A8S1ILR8"/>